<protein>
    <submittedName>
        <fullName evidence="1">Uncharacterized protein</fullName>
    </submittedName>
</protein>
<name>B0G8K8_9FIRM</name>
<dbReference type="PaxDb" id="411461-DORFOR_02619"/>
<comment type="caution">
    <text evidence="1">The sequence shown here is derived from an EMBL/GenBank/DDBJ whole genome shotgun (WGS) entry which is preliminary data.</text>
</comment>
<gene>
    <name evidence="1" type="ORF">DORFOR_02619</name>
</gene>
<reference evidence="1 2" key="1">
    <citation type="submission" date="2007-10" db="EMBL/GenBank/DDBJ databases">
        <title>Draft genome sequence of Dorea formicigenerans(ATCC 27755).</title>
        <authorList>
            <person name="Sudarsanam P."/>
            <person name="Ley R."/>
            <person name="Guruge J."/>
            <person name="Turnbaugh P.J."/>
            <person name="Mahowald M."/>
            <person name="Liep D."/>
            <person name="Gordon J."/>
        </authorList>
    </citation>
    <scope>NUCLEOTIDE SEQUENCE [LARGE SCALE GENOMIC DNA]</scope>
    <source>
        <strain evidence="1 2">ATCC 27755</strain>
    </source>
</reference>
<sequence length="39" mass="4421">MDNGFAPTETECRLAEVRSRSMSCNCMKHTSQQECRGIL</sequence>
<organism evidence="1 2">
    <name type="scientific">Dorea formicigenerans ATCC 27755</name>
    <dbReference type="NCBI Taxonomy" id="411461"/>
    <lineage>
        <taxon>Bacteria</taxon>
        <taxon>Bacillati</taxon>
        <taxon>Bacillota</taxon>
        <taxon>Clostridia</taxon>
        <taxon>Lachnospirales</taxon>
        <taxon>Lachnospiraceae</taxon>
        <taxon>Dorea</taxon>
    </lineage>
</organism>
<dbReference type="Proteomes" id="UP000005359">
    <property type="component" value="Unassembled WGS sequence"/>
</dbReference>
<dbReference type="EMBL" id="AAXA02000015">
    <property type="protein sequence ID" value="EDR46012.1"/>
    <property type="molecule type" value="Genomic_DNA"/>
</dbReference>
<proteinExistence type="predicted"/>
<dbReference type="STRING" id="411461.DORFOR_02619"/>
<accession>B0G8K8</accession>
<evidence type="ECO:0000313" key="1">
    <source>
        <dbReference type="EMBL" id="EDR46012.1"/>
    </source>
</evidence>
<evidence type="ECO:0000313" key="2">
    <source>
        <dbReference type="Proteomes" id="UP000005359"/>
    </source>
</evidence>
<dbReference type="AlphaFoldDB" id="B0G8K8"/>
<reference evidence="1 2" key="2">
    <citation type="submission" date="2007-10" db="EMBL/GenBank/DDBJ databases">
        <authorList>
            <person name="Fulton L."/>
            <person name="Clifton S."/>
            <person name="Fulton B."/>
            <person name="Xu J."/>
            <person name="Minx P."/>
            <person name="Pepin K.H."/>
            <person name="Johnson M."/>
            <person name="Thiruvilangam P."/>
            <person name="Bhonagiri V."/>
            <person name="Nash W.E."/>
            <person name="Wang C."/>
            <person name="Mardis E.R."/>
            <person name="Wilson R.K."/>
        </authorList>
    </citation>
    <scope>NUCLEOTIDE SEQUENCE [LARGE SCALE GENOMIC DNA]</scope>
    <source>
        <strain evidence="1 2">ATCC 27755</strain>
    </source>
</reference>